<dbReference type="GO" id="GO:0004930">
    <property type="term" value="F:G protein-coupled receptor activity"/>
    <property type="evidence" value="ECO:0007669"/>
    <property type="project" value="InterPro"/>
</dbReference>
<evidence type="ECO:0000256" key="5">
    <source>
        <dbReference type="SAM" id="Phobius"/>
    </source>
</evidence>
<name>A0AAV2Q469_MEGNR</name>
<dbReference type="GO" id="GO:0016020">
    <property type="term" value="C:membrane"/>
    <property type="evidence" value="ECO:0007669"/>
    <property type="project" value="UniProtKB-SubCell"/>
</dbReference>
<organism evidence="7 8">
    <name type="scientific">Meganyctiphanes norvegica</name>
    <name type="common">Northern krill</name>
    <name type="synonym">Thysanopoda norvegica</name>
    <dbReference type="NCBI Taxonomy" id="48144"/>
    <lineage>
        <taxon>Eukaryota</taxon>
        <taxon>Metazoa</taxon>
        <taxon>Ecdysozoa</taxon>
        <taxon>Arthropoda</taxon>
        <taxon>Crustacea</taxon>
        <taxon>Multicrustacea</taxon>
        <taxon>Malacostraca</taxon>
        <taxon>Eumalacostraca</taxon>
        <taxon>Eucarida</taxon>
        <taxon>Euphausiacea</taxon>
        <taxon>Euphausiidae</taxon>
        <taxon>Meganyctiphanes</taxon>
    </lineage>
</organism>
<dbReference type="EMBL" id="CAXKWB010003755">
    <property type="protein sequence ID" value="CAL4070174.1"/>
    <property type="molecule type" value="Genomic_DNA"/>
</dbReference>
<feature type="non-terminal residue" evidence="7">
    <location>
        <position position="1"/>
    </location>
</feature>
<evidence type="ECO:0000313" key="8">
    <source>
        <dbReference type="Proteomes" id="UP001497623"/>
    </source>
</evidence>
<comment type="subcellular location">
    <subcellularLocation>
        <location evidence="1">Membrane</location>
        <topology evidence="1">Multi-pass membrane protein</topology>
    </subcellularLocation>
</comment>
<dbReference type="Gene3D" id="1.20.1070.10">
    <property type="entry name" value="Rhodopsin 7-helix transmembrane proteins"/>
    <property type="match status" value="1"/>
</dbReference>
<evidence type="ECO:0000313" key="7">
    <source>
        <dbReference type="EMBL" id="CAL4070174.1"/>
    </source>
</evidence>
<accession>A0AAV2Q469</accession>
<sequence>AVRGRTMASSGSSQALLGGVHRASGSSLLLLTQALWVLVVLLGEATGQGAVPLVPRCCPPGTAMKKGFCKAASTPAVFSPPVSPGPRMSPVEWKEIREVMAPLNCSTDYVHTAIDTMDTHIMALSTGTVLFWLSPKEHFIQSISTEFCVDVRKGTDGPNVYSAYFCNKMRVQDFSLDKPKPHCDGVSCVRKCCPAGFAMDYSIFRCIPSQAPLERHYPAGLIANKEPSDLPLATGYPKCKAYTVVPPEILHMEDYIHYNKSDHCSDNVVSSALAGVSNTLSVSCWFPSKPNTWMGVRAVLLPMCVIISCIFLLMMIVCHFLVPALRKNEGVYHLCHLISLFFAFIGFLIVFLGTNIATPGFCVFIVFVLHFFFLAIFFWLAVMVFDIWNKVNSLAAQAPLATLDIFWCHLFAWGCPALFVLVSVIVHFAVDRYNPDVLRPGIGEASCWFAGPTEHLVYFYGPIAIVVVVCIVFFIMSYLKYRTINQETMKIESRSEEPDTNNTSSGAQLQPCFDFKAEFTHNALLLALAAFWWLSEGLGAIPPIELWYVVVVGGIIHMLVKIIFLLQNKGQKS</sequence>
<dbReference type="Proteomes" id="UP001497623">
    <property type="component" value="Unassembled WGS sequence"/>
</dbReference>
<dbReference type="GO" id="GO:0007166">
    <property type="term" value="P:cell surface receptor signaling pathway"/>
    <property type="evidence" value="ECO:0007669"/>
    <property type="project" value="InterPro"/>
</dbReference>
<feature type="transmembrane region" description="Helical" evidence="5">
    <location>
        <begin position="523"/>
        <end position="541"/>
    </location>
</feature>
<dbReference type="InterPro" id="IPR000832">
    <property type="entry name" value="GPCR_2_secretin-like"/>
</dbReference>
<evidence type="ECO:0000256" key="3">
    <source>
        <dbReference type="ARBA" id="ARBA00022989"/>
    </source>
</evidence>
<feature type="transmembrane region" description="Helical" evidence="5">
    <location>
        <begin position="406"/>
        <end position="430"/>
    </location>
</feature>
<protein>
    <recommendedName>
        <fullName evidence="6">G-protein coupled receptors family 2 profile 2 domain-containing protein</fullName>
    </recommendedName>
</protein>
<dbReference type="PROSITE" id="PS50261">
    <property type="entry name" value="G_PROTEIN_RECEP_F2_4"/>
    <property type="match status" value="1"/>
</dbReference>
<dbReference type="InterPro" id="IPR017981">
    <property type="entry name" value="GPCR_2-like_7TM"/>
</dbReference>
<evidence type="ECO:0000259" key="6">
    <source>
        <dbReference type="PROSITE" id="PS50261"/>
    </source>
</evidence>
<feature type="transmembrane region" description="Helical" evidence="5">
    <location>
        <begin position="363"/>
        <end position="385"/>
    </location>
</feature>
<feature type="transmembrane region" description="Helical" evidence="5">
    <location>
        <begin position="299"/>
        <end position="322"/>
    </location>
</feature>
<feature type="non-terminal residue" evidence="7">
    <location>
        <position position="573"/>
    </location>
</feature>
<feature type="transmembrane region" description="Helical" evidence="5">
    <location>
        <begin position="547"/>
        <end position="566"/>
    </location>
</feature>
<gene>
    <name evidence="7" type="ORF">MNOR_LOCUS8202</name>
</gene>
<keyword evidence="2 5" id="KW-0812">Transmembrane</keyword>
<feature type="transmembrane region" description="Helical" evidence="5">
    <location>
        <begin position="334"/>
        <end position="357"/>
    </location>
</feature>
<dbReference type="PANTHER" id="PTHR46953">
    <property type="entry name" value="G-PROTEIN COUPLED RECEPTOR MTH-LIKE 1-RELATED"/>
    <property type="match status" value="1"/>
</dbReference>
<proteinExistence type="predicted"/>
<dbReference type="PANTHER" id="PTHR46953:SF1">
    <property type="entry name" value="G-PROTEIN COUPLED RECEPTOR MTH-LIKE 1-RELATED"/>
    <property type="match status" value="1"/>
</dbReference>
<comment type="caution">
    <text evidence="7">The sequence shown here is derived from an EMBL/GenBank/DDBJ whole genome shotgun (WGS) entry which is preliminary data.</text>
</comment>
<evidence type="ECO:0000256" key="2">
    <source>
        <dbReference type="ARBA" id="ARBA00022692"/>
    </source>
</evidence>
<reference evidence="7 8" key="1">
    <citation type="submission" date="2024-05" db="EMBL/GenBank/DDBJ databases">
        <authorList>
            <person name="Wallberg A."/>
        </authorList>
    </citation>
    <scope>NUCLEOTIDE SEQUENCE [LARGE SCALE GENOMIC DNA]</scope>
</reference>
<evidence type="ECO:0000256" key="4">
    <source>
        <dbReference type="ARBA" id="ARBA00023136"/>
    </source>
</evidence>
<evidence type="ECO:0000256" key="1">
    <source>
        <dbReference type="ARBA" id="ARBA00004141"/>
    </source>
</evidence>
<feature type="transmembrane region" description="Helical" evidence="5">
    <location>
        <begin position="458"/>
        <end position="479"/>
    </location>
</feature>
<keyword evidence="4 5" id="KW-0472">Membrane</keyword>
<keyword evidence="8" id="KW-1185">Reference proteome</keyword>
<keyword evidence="3 5" id="KW-1133">Transmembrane helix</keyword>
<dbReference type="AlphaFoldDB" id="A0AAV2Q469"/>
<dbReference type="InterPro" id="IPR052808">
    <property type="entry name" value="GPCR_Mth-like"/>
</dbReference>
<dbReference type="Pfam" id="PF00002">
    <property type="entry name" value="7tm_2"/>
    <property type="match status" value="1"/>
</dbReference>
<feature type="domain" description="G-protein coupled receptors family 2 profile 2" evidence="6">
    <location>
        <begin position="297"/>
        <end position="568"/>
    </location>
</feature>